<name>A0A420IBQ2_9PEZI</name>
<dbReference type="AlphaFoldDB" id="A0A420IBQ2"/>
<organism evidence="1 2">
    <name type="scientific">Golovinomyces cichoracearum</name>
    <dbReference type="NCBI Taxonomy" id="62708"/>
    <lineage>
        <taxon>Eukaryota</taxon>
        <taxon>Fungi</taxon>
        <taxon>Dikarya</taxon>
        <taxon>Ascomycota</taxon>
        <taxon>Pezizomycotina</taxon>
        <taxon>Leotiomycetes</taxon>
        <taxon>Erysiphales</taxon>
        <taxon>Erysiphaceae</taxon>
        <taxon>Golovinomyces</taxon>
    </lineage>
</organism>
<dbReference type="Proteomes" id="UP000285326">
    <property type="component" value="Unassembled WGS sequence"/>
</dbReference>
<accession>A0A420IBQ2</accession>
<sequence length="121" mass="13909">MTAQQLFDHVANAIVEGAISPRETLSPKSFWRQKNYNNEFPLNLLPVNNTAEKILSQNLKESEKREGDMFEIMHGLASFMFIIGAKEMSWLDTWRQTKILNQNTGYQITLVLRVASSYLIS</sequence>
<gene>
    <name evidence="1" type="ORF">GcM1_249082</name>
</gene>
<protein>
    <submittedName>
        <fullName evidence="1">Uncharacterized protein</fullName>
    </submittedName>
</protein>
<proteinExistence type="predicted"/>
<reference evidence="1 2" key="1">
    <citation type="journal article" date="2018" name="BMC Genomics">
        <title>Comparative genome analyses reveal sequence features reflecting distinct modes of host-adaptation between dicot and monocot powdery mildew.</title>
        <authorList>
            <person name="Wu Y."/>
            <person name="Ma X."/>
            <person name="Pan Z."/>
            <person name="Kale S.D."/>
            <person name="Song Y."/>
            <person name="King H."/>
            <person name="Zhang Q."/>
            <person name="Presley C."/>
            <person name="Deng X."/>
            <person name="Wei C.I."/>
            <person name="Xiao S."/>
        </authorList>
    </citation>
    <scope>NUCLEOTIDE SEQUENCE [LARGE SCALE GENOMIC DNA]</scope>
    <source>
        <strain evidence="1">UMSG1</strain>
    </source>
</reference>
<dbReference type="EMBL" id="MCBS01024970">
    <property type="protein sequence ID" value="RKF71983.1"/>
    <property type="molecule type" value="Genomic_DNA"/>
</dbReference>
<evidence type="ECO:0000313" key="2">
    <source>
        <dbReference type="Proteomes" id="UP000285326"/>
    </source>
</evidence>
<comment type="caution">
    <text evidence="1">The sequence shown here is derived from an EMBL/GenBank/DDBJ whole genome shotgun (WGS) entry which is preliminary data.</text>
</comment>
<evidence type="ECO:0000313" key="1">
    <source>
        <dbReference type="EMBL" id="RKF71983.1"/>
    </source>
</evidence>